<dbReference type="GO" id="GO:0090374">
    <property type="term" value="P:oligopeptide export from mitochondrion"/>
    <property type="evidence" value="ECO:0007669"/>
    <property type="project" value="TreeGrafter"/>
</dbReference>
<evidence type="ECO:0000313" key="6">
    <source>
        <dbReference type="EMBL" id="KAH3735496.1"/>
    </source>
</evidence>
<name>A0A9D4CXU1_DREPO</name>
<evidence type="ECO:0000256" key="3">
    <source>
        <dbReference type="ARBA" id="ARBA00022989"/>
    </source>
</evidence>
<evidence type="ECO:0000256" key="2">
    <source>
        <dbReference type="ARBA" id="ARBA00022692"/>
    </source>
</evidence>
<dbReference type="PROSITE" id="PS00211">
    <property type="entry name" value="ABC_TRANSPORTER_1"/>
    <property type="match status" value="1"/>
</dbReference>
<evidence type="ECO:0000259" key="5">
    <source>
        <dbReference type="PROSITE" id="PS50893"/>
    </source>
</evidence>
<dbReference type="EMBL" id="JAIWYP010000011">
    <property type="protein sequence ID" value="KAH3735496.1"/>
    <property type="molecule type" value="Genomic_DNA"/>
</dbReference>
<keyword evidence="2" id="KW-0812">Transmembrane</keyword>
<dbReference type="InterPro" id="IPR036640">
    <property type="entry name" value="ABC1_TM_sf"/>
</dbReference>
<keyword evidence="7" id="KW-1185">Reference proteome</keyword>
<dbReference type="Gene3D" id="3.40.50.300">
    <property type="entry name" value="P-loop containing nucleotide triphosphate hydrolases"/>
    <property type="match status" value="1"/>
</dbReference>
<comment type="caution">
    <text evidence="6">The sequence shown here is derived from an EMBL/GenBank/DDBJ whole genome shotgun (WGS) entry which is preliminary data.</text>
</comment>
<accession>A0A9D4CXU1</accession>
<evidence type="ECO:0000313" key="7">
    <source>
        <dbReference type="Proteomes" id="UP000828390"/>
    </source>
</evidence>
<keyword evidence="3" id="KW-1133">Transmembrane helix</keyword>
<dbReference type="GO" id="GO:0015421">
    <property type="term" value="F:ABC-type oligopeptide transporter activity"/>
    <property type="evidence" value="ECO:0007669"/>
    <property type="project" value="TreeGrafter"/>
</dbReference>
<dbReference type="PANTHER" id="PTHR43394">
    <property type="entry name" value="ATP-DEPENDENT PERMEASE MDL1, MITOCHONDRIAL"/>
    <property type="match status" value="1"/>
</dbReference>
<gene>
    <name evidence="6" type="ORF">DPMN_042029</name>
</gene>
<dbReference type="InterPro" id="IPR017871">
    <property type="entry name" value="ABC_transporter-like_CS"/>
</dbReference>
<proteinExistence type="predicted"/>
<comment type="subcellular location">
    <subcellularLocation>
        <location evidence="1">Membrane</location>
        <topology evidence="1">Multi-pass membrane protein</topology>
    </subcellularLocation>
</comment>
<dbReference type="AlphaFoldDB" id="A0A9D4CXU1"/>
<feature type="domain" description="ABC transporter" evidence="5">
    <location>
        <begin position="1"/>
        <end position="174"/>
    </location>
</feature>
<dbReference type="GO" id="GO:0005743">
    <property type="term" value="C:mitochondrial inner membrane"/>
    <property type="evidence" value="ECO:0007669"/>
    <property type="project" value="TreeGrafter"/>
</dbReference>
<dbReference type="PANTHER" id="PTHR43394:SF7">
    <property type="entry name" value="ABC TRANSPORTER B FAMILY MEMBER 28"/>
    <property type="match status" value="1"/>
</dbReference>
<reference evidence="6" key="1">
    <citation type="journal article" date="2019" name="bioRxiv">
        <title>The Genome of the Zebra Mussel, Dreissena polymorpha: A Resource for Invasive Species Research.</title>
        <authorList>
            <person name="McCartney M.A."/>
            <person name="Auch B."/>
            <person name="Kono T."/>
            <person name="Mallez S."/>
            <person name="Zhang Y."/>
            <person name="Obille A."/>
            <person name="Becker A."/>
            <person name="Abrahante J.E."/>
            <person name="Garbe J."/>
            <person name="Badalamenti J.P."/>
            <person name="Herman A."/>
            <person name="Mangelson H."/>
            <person name="Liachko I."/>
            <person name="Sullivan S."/>
            <person name="Sone E.D."/>
            <person name="Koren S."/>
            <person name="Silverstein K.A.T."/>
            <person name="Beckman K.B."/>
            <person name="Gohl D.M."/>
        </authorList>
    </citation>
    <scope>NUCLEOTIDE SEQUENCE</scope>
    <source>
        <strain evidence="6">Duluth1</strain>
        <tissue evidence="6">Whole animal</tissue>
    </source>
</reference>
<dbReference type="Pfam" id="PF00005">
    <property type="entry name" value="ABC_tran"/>
    <property type="match status" value="1"/>
</dbReference>
<dbReference type="Gene3D" id="1.20.1560.10">
    <property type="entry name" value="ABC transporter type 1, transmembrane domain"/>
    <property type="match status" value="1"/>
</dbReference>
<evidence type="ECO:0000256" key="1">
    <source>
        <dbReference type="ARBA" id="ARBA00004141"/>
    </source>
</evidence>
<evidence type="ECO:0000256" key="4">
    <source>
        <dbReference type="ARBA" id="ARBA00023136"/>
    </source>
</evidence>
<dbReference type="PROSITE" id="PS50893">
    <property type="entry name" value="ABC_TRANSPORTER_2"/>
    <property type="match status" value="1"/>
</dbReference>
<organism evidence="6 7">
    <name type="scientific">Dreissena polymorpha</name>
    <name type="common">Zebra mussel</name>
    <name type="synonym">Mytilus polymorpha</name>
    <dbReference type="NCBI Taxonomy" id="45954"/>
    <lineage>
        <taxon>Eukaryota</taxon>
        <taxon>Metazoa</taxon>
        <taxon>Spiralia</taxon>
        <taxon>Lophotrochozoa</taxon>
        <taxon>Mollusca</taxon>
        <taxon>Bivalvia</taxon>
        <taxon>Autobranchia</taxon>
        <taxon>Heteroconchia</taxon>
        <taxon>Euheterodonta</taxon>
        <taxon>Imparidentia</taxon>
        <taxon>Neoheterodontei</taxon>
        <taxon>Myida</taxon>
        <taxon>Dreissenoidea</taxon>
        <taxon>Dreissenidae</taxon>
        <taxon>Dreissena</taxon>
    </lineage>
</organism>
<protein>
    <recommendedName>
        <fullName evidence="5">ABC transporter domain-containing protein</fullName>
    </recommendedName>
</protein>
<reference evidence="6" key="2">
    <citation type="submission" date="2020-11" db="EMBL/GenBank/DDBJ databases">
        <authorList>
            <person name="McCartney M.A."/>
            <person name="Auch B."/>
            <person name="Kono T."/>
            <person name="Mallez S."/>
            <person name="Becker A."/>
            <person name="Gohl D.M."/>
            <person name="Silverstein K.A.T."/>
            <person name="Koren S."/>
            <person name="Bechman K.B."/>
            <person name="Herman A."/>
            <person name="Abrahante J.E."/>
            <person name="Garbe J."/>
        </authorList>
    </citation>
    <scope>NUCLEOTIDE SEQUENCE</scope>
    <source>
        <strain evidence="6">Duluth1</strain>
        <tissue evidence="6">Whole animal</tissue>
    </source>
</reference>
<dbReference type="SUPFAM" id="SSF52540">
    <property type="entry name" value="P-loop containing nucleoside triphosphate hydrolases"/>
    <property type="match status" value="1"/>
</dbReference>
<dbReference type="InterPro" id="IPR027417">
    <property type="entry name" value="P-loop_NTPase"/>
</dbReference>
<keyword evidence="4" id="KW-0472">Membrane</keyword>
<dbReference type="InterPro" id="IPR003439">
    <property type="entry name" value="ABC_transporter-like_ATP-bd"/>
</dbReference>
<sequence length="263" mass="30066">MPRSTIYVKGQKILNNLSFSVPSGKKWIRLKKLQLYGRNINTIKTNQTPVPVLINNQDCQEGNRFWLNWWLFAQTQLSGGEKQRVAIARAIMKDPPIFVYDEATSSLDTITEQNILNALRSVTKGRTTLVIAHRLSTVVDADEIIVLECGTVAERGTHLELLEKPDSIYKNLWEKQRVLLYTIVISIWTPLMKKNKTISKVSTLMTTVCCCISISALVVKIRDCLVKLNMNLMIIDRKQLDTEMSWMLIRDGGHDPNGCWTFR</sequence>
<dbReference type="GO" id="GO:0005524">
    <property type="term" value="F:ATP binding"/>
    <property type="evidence" value="ECO:0007669"/>
    <property type="project" value="InterPro"/>
</dbReference>
<dbReference type="GO" id="GO:0016887">
    <property type="term" value="F:ATP hydrolysis activity"/>
    <property type="evidence" value="ECO:0007669"/>
    <property type="project" value="InterPro"/>
</dbReference>
<dbReference type="Proteomes" id="UP000828390">
    <property type="component" value="Unassembled WGS sequence"/>
</dbReference>
<dbReference type="InterPro" id="IPR039421">
    <property type="entry name" value="Type_1_exporter"/>
</dbReference>